<evidence type="ECO:0000259" key="1">
    <source>
        <dbReference type="PROSITE" id="PS51186"/>
    </source>
</evidence>
<dbReference type="KEGG" id="cpy:Cphy_1158"/>
<keyword evidence="2" id="KW-0808">Transferase</keyword>
<dbReference type="Gene3D" id="3.40.630.30">
    <property type="match status" value="1"/>
</dbReference>
<evidence type="ECO:0000313" key="3">
    <source>
        <dbReference type="Proteomes" id="UP000000370"/>
    </source>
</evidence>
<dbReference type="InterPro" id="IPR016181">
    <property type="entry name" value="Acyl_CoA_acyltransferase"/>
</dbReference>
<dbReference type="CDD" id="cd04301">
    <property type="entry name" value="NAT_SF"/>
    <property type="match status" value="1"/>
</dbReference>
<gene>
    <name evidence="2" type="ordered locus">Cphy_1158</name>
</gene>
<dbReference type="SUPFAM" id="SSF55729">
    <property type="entry name" value="Acyl-CoA N-acyltransferases (Nat)"/>
    <property type="match status" value="1"/>
</dbReference>
<protein>
    <submittedName>
        <fullName evidence="2">GCN5-related N-acetyltransferase</fullName>
    </submittedName>
</protein>
<dbReference type="EMBL" id="CP000885">
    <property type="protein sequence ID" value="ABX41536.1"/>
    <property type="molecule type" value="Genomic_DNA"/>
</dbReference>
<dbReference type="Proteomes" id="UP000000370">
    <property type="component" value="Chromosome"/>
</dbReference>
<dbReference type="RefSeq" id="WP_012199184.1">
    <property type="nucleotide sequence ID" value="NC_010001.1"/>
</dbReference>
<feature type="domain" description="N-acetyltransferase" evidence="1">
    <location>
        <begin position="2"/>
        <end position="162"/>
    </location>
</feature>
<organism evidence="2 3">
    <name type="scientific">Lachnoclostridium phytofermentans (strain ATCC 700394 / DSM 18823 / ISDg)</name>
    <name type="common">Clostridium phytofermentans</name>
    <dbReference type="NCBI Taxonomy" id="357809"/>
    <lineage>
        <taxon>Bacteria</taxon>
        <taxon>Bacillati</taxon>
        <taxon>Bacillota</taxon>
        <taxon>Clostridia</taxon>
        <taxon>Lachnospirales</taxon>
        <taxon>Lachnospiraceae</taxon>
    </lineage>
</organism>
<dbReference type="PROSITE" id="PS51186">
    <property type="entry name" value="GNAT"/>
    <property type="match status" value="1"/>
</dbReference>
<sequence length="214" mass="24265">MITIRLEKTQDHRTVEEITKLAFSYPERVERSKIGCCLEHYMVHSLREVDGINDLSFVAEIQGKIVGHIIYSNAYIQKPNGTKVNVLNFGPLSVHPQYQKQGLGTALMKHSIEIAKSLGYGAILFFGRPEYYPRFGFVEAKEFNITDCNGYNYPAFMAMELKKGYLKGVSGKFIESPIYNDDLNREQAKAFDENFGELFYIAAHSVETNGVVNT</sequence>
<dbReference type="GO" id="GO:0016747">
    <property type="term" value="F:acyltransferase activity, transferring groups other than amino-acyl groups"/>
    <property type="evidence" value="ECO:0007669"/>
    <property type="project" value="InterPro"/>
</dbReference>
<dbReference type="InterPro" id="IPR000182">
    <property type="entry name" value="GNAT_dom"/>
</dbReference>
<name>A9KN37_LACP7</name>
<dbReference type="Pfam" id="PF00583">
    <property type="entry name" value="Acetyltransf_1"/>
    <property type="match status" value="1"/>
</dbReference>
<accession>A9KN37</accession>
<dbReference type="eggNOG" id="COG3153">
    <property type="taxonomic scope" value="Bacteria"/>
</dbReference>
<proteinExistence type="predicted"/>
<keyword evidence="3" id="KW-1185">Reference proteome</keyword>
<reference evidence="3" key="1">
    <citation type="submission" date="2007-11" db="EMBL/GenBank/DDBJ databases">
        <title>Complete genome sequence of Clostridium phytofermentans ISDg.</title>
        <authorList>
            <person name="Leschine S.B."/>
            <person name="Warnick T.A."/>
            <person name="Blanchard J.L."/>
            <person name="Schnell D.J."/>
            <person name="Petit E.L."/>
            <person name="LaTouf W.G."/>
            <person name="Copeland A."/>
            <person name="Lucas S."/>
            <person name="Lapidus A."/>
            <person name="Barry K."/>
            <person name="Glavina del Rio T."/>
            <person name="Dalin E."/>
            <person name="Tice H."/>
            <person name="Pitluck S."/>
            <person name="Kiss H."/>
            <person name="Brettin T."/>
            <person name="Bruce D."/>
            <person name="Detter J.C."/>
            <person name="Han C."/>
            <person name="Kuske C."/>
            <person name="Schmutz J."/>
            <person name="Larimer F."/>
            <person name="Land M."/>
            <person name="Hauser L."/>
            <person name="Kyrpides N."/>
            <person name="Kim E.A."/>
            <person name="Richardson P."/>
        </authorList>
    </citation>
    <scope>NUCLEOTIDE SEQUENCE [LARGE SCALE GENOMIC DNA]</scope>
    <source>
        <strain evidence="3">ATCC 700394 / DSM 18823 / ISDg</strain>
    </source>
</reference>
<evidence type="ECO:0000313" key="2">
    <source>
        <dbReference type="EMBL" id="ABX41536.1"/>
    </source>
</evidence>
<dbReference type="OrthoDB" id="9797178at2"/>
<dbReference type="AlphaFoldDB" id="A9KN37"/>
<dbReference type="HOGENOM" id="CLU_081840_1_1_9"/>